<gene>
    <name evidence="1" type="ORF">ONT19_00425</name>
</gene>
<sequence length="92" mass="10674">MWGRLLWNKILEPKIGGIVMDKNVCDNTLVFGSCHARSCIEVPSLNAGKAKWKAFYDKFPWLKGQPFYLRRSCFWDGGERNLKAIKIKLKKI</sequence>
<dbReference type="RefSeq" id="WP_264953338.1">
    <property type="nucleotide sequence ID" value="NZ_JAPDVE010000005.1"/>
</dbReference>
<comment type="caution">
    <text evidence="1">The sequence shown here is derived from an EMBL/GenBank/DDBJ whole genome shotgun (WGS) entry which is preliminary data.</text>
</comment>
<accession>A0AAW5U4E5</accession>
<organism evidence="1 2">
    <name type="scientific">Segatella copri</name>
    <dbReference type="NCBI Taxonomy" id="165179"/>
    <lineage>
        <taxon>Bacteria</taxon>
        <taxon>Pseudomonadati</taxon>
        <taxon>Bacteroidota</taxon>
        <taxon>Bacteroidia</taxon>
        <taxon>Bacteroidales</taxon>
        <taxon>Prevotellaceae</taxon>
        <taxon>Segatella</taxon>
    </lineage>
</organism>
<name>A0AAW5U4E5_9BACT</name>
<dbReference type="AlphaFoldDB" id="A0AAW5U4E5"/>
<evidence type="ECO:0000313" key="1">
    <source>
        <dbReference type="EMBL" id="MCW4130081.1"/>
    </source>
</evidence>
<dbReference type="EMBL" id="JAPDVG010000001">
    <property type="protein sequence ID" value="MCW4130081.1"/>
    <property type="molecule type" value="Genomic_DNA"/>
</dbReference>
<reference evidence="1" key="1">
    <citation type="submission" date="2022-11" db="EMBL/GenBank/DDBJ databases">
        <title>Genomic repertoires linked with pathogenic potency of arthritogenic Prevotella copri isolated from the gut of rheumatoid arthritis patients.</title>
        <authorList>
            <person name="Nii T."/>
            <person name="Maeda Y."/>
            <person name="Motooka D."/>
            <person name="Naito M."/>
            <person name="Matsumoto Y."/>
            <person name="Ogawa T."/>
            <person name="Oguro-Igashira E."/>
            <person name="Kishikawa T."/>
            <person name="Yamashita M."/>
            <person name="Koizumi S."/>
            <person name="Kurakawa T."/>
            <person name="Okumura R."/>
            <person name="Kayama H."/>
            <person name="Murakami M."/>
            <person name="Sakaguchi T."/>
            <person name="Das B."/>
            <person name="Nakamura S."/>
            <person name="Okada Y."/>
            <person name="Kumanogoh A."/>
            <person name="Takeda K."/>
        </authorList>
    </citation>
    <scope>NUCLEOTIDE SEQUENCE</scope>
    <source>
        <strain evidence="1">H019-1</strain>
    </source>
</reference>
<protein>
    <submittedName>
        <fullName evidence="1">Uncharacterized protein</fullName>
    </submittedName>
</protein>
<proteinExistence type="predicted"/>
<evidence type="ECO:0000313" key="2">
    <source>
        <dbReference type="Proteomes" id="UP001209417"/>
    </source>
</evidence>
<dbReference type="Proteomes" id="UP001209417">
    <property type="component" value="Unassembled WGS sequence"/>
</dbReference>